<protein>
    <submittedName>
        <fullName evidence="2">Uncharacterized protein</fullName>
    </submittedName>
</protein>
<dbReference type="EMBL" id="CAXITT010000039">
    <property type="protein sequence ID" value="CAL1528868.1"/>
    <property type="molecule type" value="Genomic_DNA"/>
</dbReference>
<feature type="compositionally biased region" description="Polar residues" evidence="1">
    <location>
        <begin position="172"/>
        <end position="182"/>
    </location>
</feature>
<comment type="caution">
    <text evidence="2">The sequence shown here is derived from an EMBL/GenBank/DDBJ whole genome shotgun (WGS) entry which is preliminary data.</text>
</comment>
<keyword evidence="3" id="KW-1185">Reference proteome</keyword>
<feature type="compositionally biased region" description="Basic and acidic residues" evidence="1">
    <location>
        <begin position="115"/>
        <end position="141"/>
    </location>
</feature>
<reference evidence="2 3" key="1">
    <citation type="submission" date="2024-04" db="EMBL/GenBank/DDBJ databases">
        <authorList>
            <consortium name="Genoscope - CEA"/>
            <person name="William W."/>
        </authorList>
    </citation>
    <scope>NUCLEOTIDE SEQUENCE [LARGE SCALE GENOMIC DNA]</scope>
</reference>
<feature type="region of interest" description="Disordered" evidence="1">
    <location>
        <begin position="1"/>
        <end position="158"/>
    </location>
</feature>
<feature type="compositionally biased region" description="Polar residues" evidence="1">
    <location>
        <begin position="259"/>
        <end position="271"/>
    </location>
</feature>
<proteinExistence type="predicted"/>
<feature type="region of interest" description="Disordered" evidence="1">
    <location>
        <begin position="313"/>
        <end position="354"/>
    </location>
</feature>
<evidence type="ECO:0000313" key="2">
    <source>
        <dbReference type="EMBL" id="CAL1528868.1"/>
    </source>
</evidence>
<dbReference type="AlphaFoldDB" id="A0AAV2H604"/>
<sequence length="460" mass="52989">MEEVNISEGNYDRDSHFKESEFLPNFNQPPARGTTGHPRDVSHSREHQGGSVDTQYSTLRSETIPRSPVTSDDDRMVYLEDMTPYSTLRSEPLAKSPYRYDTSGKGKSHRSKSSYQEHELTHDLTHDSHQTKKDVYRHPPRENIYSSTHRPKISEPQRLDNEIITDSFHSALSQSQKSLTPHSSKETHPKAKKQQTFHQRTDFSQHEDHIPTCPTRSRDRRYLDNTNRDGHYSDKTNRDRHYSDSTNTLIQRDDILVEPSSSSYPDRISNFQHTDHYDQHHSGFYSNQYQGTSRRYQFKDSDLAHLDFYKIKSNDRTREKPPYSPGHHHDNSRYTVKFDDNVTTDSPQNPRQSLDSQFFNGLSTLQSHSSPLCTSDTSFSRRATKGSTDNENISQRDFFQGTEFSESLSSISDTDQANPSFNNNGLSSMDDNAFTTGIAALDEKIANLQQKINRTKSIFS</sequence>
<organism evidence="2 3">
    <name type="scientific">Lymnaea stagnalis</name>
    <name type="common">Great pond snail</name>
    <name type="synonym">Helix stagnalis</name>
    <dbReference type="NCBI Taxonomy" id="6523"/>
    <lineage>
        <taxon>Eukaryota</taxon>
        <taxon>Metazoa</taxon>
        <taxon>Spiralia</taxon>
        <taxon>Lophotrochozoa</taxon>
        <taxon>Mollusca</taxon>
        <taxon>Gastropoda</taxon>
        <taxon>Heterobranchia</taxon>
        <taxon>Euthyneura</taxon>
        <taxon>Panpulmonata</taxon>
        <taxon>Hygrophila</taxon>
        <taxon>Lymnaeoidea</taxon>
        <taxon>Lymnaeidae</taxon>
        <taxon>Lymnaea</taxon>
    </lineage>
</organism>
<accession>A0AAV2H604</accession>
<feature type="region of interest" description="Disordered" evidence="1">
    <location>
        <begin position="367"/>
        <end position="429"/>
    </location>
</feature>
<evidence type="ECO:0000256" key="1">
    <source>
        <dbReference type="SAM" id="MobiDB-lite"/>
    </source>
</evidence>
<feature type="compositionally biased region" description="Basic and acidic residues" evidence="1">
    <location>
        <begin position="313"/>
        <end position="340"/>
    </location>
</feature>
<feature type="region of interest" description="Disordered" evidence="1">
    <location>
        <begin position="172"/>
        <end position="271"/>
    </location>
</feature>
<evidence type="ECO:0000313" key="3">
    <source>
        <dbReference type="Proteomes" id="UP001497497"/>
    </source>
</evidence>
<feature type="compositionally biased region" description="Basic and acidic residues" evidence="1">
    <location>
        <begin position="10"/>
        <end position="21"/>
    </location>
</feature>
<feature type="compositionally biased region" description="Polar residues" evidence="1">
    <location>
        <begin position="51"/>
        <end position="61"/>
    </location>
</feature>
<dbReference type="Proteomes" id="UP001497497">
    <property type="component" value="Unassembled WGS sequence"/>
</dbReference>
<feature type="compositionally biased region" description="Polar residues" evidence="1">
    <location>
        <begin position="341"/>
        <end position="354"/>
    </location>
</feature>
<name>A0AAV2H604_LYMST</name>
<gene>
    <name evidence="2" type="ORF">GSLYS_00003038001</name>
</gene>
<feature type="compositionally biased region" description="Basic and acidic residues" evidence="1">
    <location>
        <begin position="199"/>
        <end position="243"/>
    </location>
</feature>
<feature type="compositionally biased region" description="Basic and acidic residues" evidence="1">
    <location>
        <begin position="37"/>
        <end position="48"/>
    </location>
</feature>